<dbReference type="Gene3D" id="1.10.10.60">
    <property type="entry name" value="Homeodomain-like"/>
    <property type="match status" value="1"/>
</dbReference>
<dbReference type="SUPFAM" id="SSF46689">
    <property type="entry name" value="Homeodomain-like"/>
    <property type="match status" value="1"/>
</dbReference>
<evidence type="ECO:0000256" key="2">
    <source>
        <dbReference type="SAM" id="MobiDB-lite"/>
    </source>
</evidence>
<dbReference type="InterPro" id="IPR037830">
    <property type="entry name" value="ZZZ3"/>
</dbReference>
<feature type="region of interest" description="Disordered" evidence="2">
    <location>
        <begin position="361"/>
        <end position="390"/>
    </location>
</feature>
<organism evidence="5 6">
    <name type="scientific">Bondarzewia mesenterica</name>
    <dbReference type="NCBI Taxonomy" id="1095465"/>
    <lineage>
        <taxon>Eukaryota</taxon>
        <taxon>Fungi</taxon>
        <taxon>Dikarya</taxon>
        <taxon>Basidiomycota</taxon>
        <taxon>Agaricomycotina</taxon>
        <taxon>Agaricomycetes</taxon>
        <taxon>Russulales</taxon>
        <taxon>Bondarzewiaceae</taxon>
        <taxon>Bondarzewia</taxon>
    </lineage>
</organism>
<dbReference type="PANTHER" id="PTHR22705:SF0">
    <property type="entry name" value="ZZ-TYPE ZINC FINGER-CONTAINING PROTEIN 3"/>
    <property type="match status" value="1"/>
</dbReference>
<evidence type="ECO:0000313" key="6">
    <source>
        <dbReference type="Proteomes" id="UP000310158"/>
    </source>
</evidence>
<feature type="domain" description="HTH myb-type" evidence="4">
    <location>
        <begin position="300"/>
        <end position="354"/>
    </location>
</feature>
<dbReference type="Proteomes" id="UP000310158">
    <property type="component" value="Unassembled WGS sequence"/>
</dbReference>
<keyword evidence="6" id="KW-1185">Reference proteome</keyword>
<dbReference type="PROSITE" id="PS50090">
    <property type="entry name" value="MYB_LIKE"/>
    <property type="match status" value="1"/>
</dbReference>
<dbReference type="SMART" id="SM00717">
    <property type="entry name" value="SANT"/>
    <property type="match status" value="1"/>
</dbReference>
<evidence type="ECO:0000313" key="5">
    <source>
        <dbReference type="EMBL" id="THH17982.1"/>
    </source>
</evidence>
<dbReference type="Pfam" id="PF23082">
    <property type="entry name" value="Myb_DNA-binding_2"/>
    <property type="match status" value="1"/>
</dbReference>
<feature type="compositionally biased region" description="Basic and acidic residues" evidence="2">
    <location>
        <begin position="138"/>
        <end position="150"/>
    </location>
</feature>
<feature type="region of interest" description="Disordered" evidence="2">
    <location>
        <begin position="130"/>
        <end position="150"/>
    </location>
</feature>
<comment type="caution">
    <text evidence="5">The sequence shown here is derived from an EMBL/GenBank/DDBJ whole genome shotgun (WGS) entry which is preliminary data.</text>
</comment>
<feature type="region of interest" description="Disordered" evidence="2">
    <location>
        <begin position="223"/>
        <end position="300"/>
    </location>
</feature>
<dbReference type="InterPro" id="IPR001005">
    <property type="entry name" value="SANT/Myb"/>
</dbReference>
<protein>
    <submittedName>
        <fullName evidence="5">Uncharacterized protein</fullName>
    </submittedName>
</protein>
<feature type="compositionally biased region" description="Low complexity" evidence="2">
    <location>
        <begin position="361"/>
        <end position="377"/>
    </location>
</feature>
<proteinExistence type="predicted"/>
<feature type="compositionally biased region" description="Basic and acidic residues" evidence="2">
    <location>
        <begin position="381"/>
        <end position="390"/>
    </location>
</feature>
<dbReference type="PANTHER" id="PTHR22705">
    <property type="entry name" value="ZINC FINGER, ZZ DOMAIN CONTAINING 3"/>
    <property type="match status" value="1"/>
</dbReference>
<sequence>MEFKRAQTLEALSTFIQSQRALLAHTQSDIERLKQLRDEAAADSQSFVDNIDDKLNQGVFCLSDQLNVSADVKQSIDCLRTLAADLRLVQHESAHPSLAQRSPLSPLQQLVKDARRTILDPVLTSIVFSSDSSDDDERLTPEERRKERERAKIRELRMRRIGEGGLTLPKLGKQRESGVFIRRDMEDESAEVDISMHDLRDSTNPRHKLPGIVRMEADGPAITPSPAPTNLSPLLKSTKPSRARRAATKVQATPPITFNSSGQKATKPERLPEPELEPEQENHNTRKSRGTGKQKSETFKQAWSVSEQHLLERLLEEIPDGEKNRWAKISKAMNGRRTARQVASRVQKYFEKLKRFGLDIGGADAAGSAGGSSRASSLPMAKERDGRSIS</sequence>
<dbReference type="OrthoDB" id="424753at2759"/>
<name>A0A4S4LZE2_9AGAM</name>
<feature type="compositionally biased region" description="Polar residues" evidence="2">
    <location>
        <begin position="250"/>
        <end position="264"/>
    </location>
</feature>
<evidence type="ECO:0000259" key="3">
    <source>
        <dbReference type="PROSITE" id="PS50090"/>
    </source>
</evidence>
<accession>A0A4S4LZE2</accession>
<dbReference type="InterPro" id="IPR009057">
    <property type="entry name" value="Homeodomain-like_sf"/>
</dbReference>
<gene>
    <name evidence="5" type="ORF">EW146_g2909</name>
</gene>
<keyword evidence="1" id="KW-0175">Coiled coil</keyword>
<dbReference type="EMBL" id="SGPL01000090">
    <property type="protein sequence ID" value="THH17982.1"/>
    <property type="molecule type" value="Genomic_DNA"/>
</dbReference>
<dbReference type="AlphaFoldDB" id="A0A4S4LZE2"/>
<dbReference type="CDD" id="cd00167">
    <property type="entry name" value="SANT"/>
    <property type="match status" value="1"/>
</dbReference>
<feature type="domain" description="Myb-like" evidence="3">
    <location>
        <begin position="295"/>
        <end position="350"/>
    </location>
</feature>
<feature type="coiled-coil region" evidence="1">
    <location>
        <begin position="16"/>
        <end position="43"/>
    </location>
</feature>
<evidence type="ECO:0000259" key="4">
    <source>
        <dbReference type="PROSITE" id="PS51294"/>
    </source>
</evidence>
<evidence type="ECO:0000256" key="1">
    <source>
        <dbReference type="SAM" id="Coils"/>
    </source>
</evidence>
<dbReference type="InterPro" id="IPR017930">
    <property type="entry name" value="Myb_dom"/>
</dbReference>
<dbReference type="PROSITE" id="PS51294">
    <property type="entry name" value="HTH_MYB"/>
    <property type="match status" value="1"/>
</dbReference>
<reference evidence="5 6" key="1">
    <citation type="submission" date="2019-02" db="EMBL/GenBank/DDBJ databases">
        <title>Genome sequencing of the rare red list fungi Bondarzewia mesenterica.</title>
        <authorList>
            <person name="Buettner E."/>
            <person name="Kellner H."/>
        </authorList>
    </citation>
    <scope>NUCLEOTIDE SEQUENCE [LARGE SCALE GENOMIC DNA]</scope>
    <source>
        <strain evidence="5 6">DSM 108281</strain>
    </source>
</reference>